<dbReference type="PROSITE" id="PS50112">
    <property type="entry name" value="PAS"/>
    <property type="match status" value="2"/>
</dbReference>
<dbReference type="Proteomes" id="UP000030746">
    <property type="component" value="Unassembled WGS sequence"/>
</dbReference>
<evidence type="ECO:0000259" key="8">
    <source>
        <dbReference type="PROSITE" id="PS50888"/>
    </source>
</evidence>
<dbReference type="KEGG" id="lgi:LOTGIDRAFT_133221"/>
<dbReference type="STRING" id="225164.V3ZM46"/>
<keyword evidence="3" id="KW-0805">Transcription regulation</keyword>
<dbReference type="PANTHER" id="PTHR23043:SF17">
    <property type="entry name" value="PROTEIN SIMILAR"/>
    <property type="match status" value="1"/>
</dbReference>
<keyword evidence="2" id="KW-0677">Repeat</keyword>
<dbReference type="CDD" id="cd00130">
    <property type="entry name" value="PAS"/>
    <property type="match status" value="2"/>
</dbReference>
<evidence type="ECO:0000256" key="4">
    <source>
        <dbReference type="ARBA" id="ARBA00023125"/>
    </source>
</evidence>
<dbReference type="InterPro" id="IPR001610">
    <property type="entry name" value="PAC"/>
</dbReference>
<dbReference type="GO" id="GO:0005737">
    <property type="term" value="C:cytoplasm"/>
    <property type="evidence" value="ECO:0007669"/>
    <property type="project" value="InterPro"/>
</dbReference>
<dbReference type="InterPro" id="IPR035965">
    <property type="entry name" value="PAS-like_dom_sf"/>
</dbReference>
<feature type="non-terminal residue" evidence="9">
    <location>
        <position position="1"/>
    </location>
</feature>
<keyword evidence="10" id="KW-1185">Reference proteome</keyword>
<dbReference type="Pfam" id="PF00989">
    <property type="entry name" value="PAS"/>
    <property type="match status" value="1"/>
</dbReference>
<dbReference type="CTD" id="20233397"/>
<sequence>NTEKRKEKSRDAARCRRSKETEVYSDLSQNLPLPQNISNQLDKASIMRLSISYLNVCNILDFKQRKGEEEIEEEKKMNALCSKALEGFLFILSKDGDIVYVSDSVSKYLGIQQIDLVGQSIYEFAHPCDHDEIKDIMSIKTHNNNNVESETDERVFFIRMKCTLTSKGRNVNLKSASYKVLKFTGRLVTKDSPHENIKMSGAPTKIYPYLLAIGESIPHPANIEIPLDSNTFLTKHDMDMRVTYCDERNQTILVMIAVLKFLKFCLLHIKELVGYNCEELMGQSMYNYHHALDSHVVEKAFKDLFAKGQTMTGQYRMLAKNGGYVWVVTQGTIIYNSRTQKPQWVVCVHYVLRYVLSSVFC</sequence>
<dbReference type="InterPro" id="IPR000014">
    <property type="entry name" value="PAS"/>
</dbReference>
<dbReference type="GO" id="GO:0046983">
    <property type="term" value="F:protein dimerization activity"/>
    <property type="evidence" value="ECO:0007669"/>
    <property type="project" value="InterPro"/>
</dbReference>
<dbReference type="GO" id="GO:0000981">
    <property type="term" value="F:DNA-binding transcription factor activity, RNA polymerase II-specific"/>
    <property type="evidence" value="ECO:0007669"/>
    <property type="project" value="TreeGrafter"/>
</dbReference>
<organism evidence="9 10">
    <name type="scientific">Lottia gigantea</name>
    <name type="common">Giant owl limpet</name>
    <dbReference type="NCBI Taxonomy" id="225164"/>
    <lineage>
        <taxon>Eukaryota</taxon>
        <taxon>Metazoa</taxon>
        <taxon>Spiralia</taxon>
        <taxon>Lophotrochozoa</taxon>
        <taxon>Mollusca</taxon>
        <taxon>Gastropoda</taxon>
        <taxon>Patellogastropoda</taxon>
        <taxon>Lottioidea</taxon>
        <taxon>Lottiidae</taxon>
        <taxon>Lottia</taxon>
    </lineage>
</organism>
<dbReference type="OrthoDB" id="6021714at2759"/>
<proteinExistence type="predicted"/>
<gene>
    <name evidence="9" type="ORF">LOTGIDRAFT_133221</name>
</gene>
<accession>V3ZM46</accession>
<dbReference type="RefSeq" id="XP_009065767.1">
    <property type="nucleotide sequence ID" value="XM_009067519.1"/>
</dbReference>
<comment type="subcellular location">
    <subcellularLocation>
        <location evidence="1">Nucleus</location>
    </subcellularLocation>
</comment>
<dbReference type="PANTHER" id="PTHR23043">
    <property type="entry name" value="HYPOXIA-INDUCIBLE FACTOR 1 ALPHA"/>
    <property type="match status" value="1"/>
</dbReference>
<feature type="domain" description="PAS" evidence="7">
    <location>
        <begin position="73"/>
        <end position="144"/>
    </location>
</feature>
<evidence type="ECO:0008006" key="11">
    <source>
        <dbReference type="Google" id="ProtNLM"/>
    </source>
</evidence>
<keyword evidence="4" id="KW-0238">DNA-binding</keyword>
<dbReference type="SUPFAM" id="SSF55785">
    <property type="entry name" value="PYP-like sensor domain (PAS domain)"/>
    <property type="match status" value="2"/>
</dbReference>
<dbReference type="EMBL" id="KB203660">
    <property type="protein sequence ID" value="ESO83510.1"/>
    <property type="molecule type" value="Genomic_DNA"/>
</dbReference>
<dbReference type="GO" id="GO:0005667">
    <property type="term" value="C:transcription regulator complex"/>
    <property type="evidence" value="ECO:0007669"/>
    <property type="project" value="InterPro"/>
</dbReference>
<dbReference type="Gene3D" id="3.30.450.20">
    <property type="entry name" value="PAS domain"/>
    <property type="match status" value="2"/>
</dbReference>
<evidence type="ECO:0000313" key="10">
    <source>
        <dbReference type="Proteomes" id="UP000030746"/>
    </source>
</evidence>
<dbReference type="SMART" id="SM00353">
    <property type="entry name" value="HLH"/>
    <property type="match status" value="1"/>
</dbReference>
<dbReference type="SUPFAM" id="SSF47459">
    <property type="entry name" value="HLH, helix-loop-helix DNA-binding domain"/>
    <property type="match status" value="1"/>
</dbReference>
<evidence type="ECO:0000256" key="1">
    <source>
        <dbReference type="ARBA" id="ARBA00004123"/>
    </source>
</evidence>
<evidence type="ECO:0000256" key="2">
    <source>
        <dbReference type="ARBA" id="ARBA00022737"/>
    </source>
</evidence>
<dbReference type="NCBIfam" id="TIGR00229">
    <property type="entry name" value="sensory_box"/>
    <property type="match status" value="2"/>
</dbReference>
<feature type="domain" description="PAS" evidence="7">
    <location>
        <begin position="269"/>
        <end position="308"/>
    </location>
</feature>
<dbReference type="CDD" id="cd11433">
    <property type="entry name" value="bHLH-PAS_HIF"/>
    <property type="match status" value="1"/>
</dbReference>
<evidence type="ECO:0000256" key="6">
    <source>
        <dbReference type="ARBA" id="ARBA00023242"/>
    </source>
</evidence>
<dbReference type="PRINTS" id="PR00785">
    <property type="entry name" value="NCTRNSLOCATR"/>
</dbReference>
<dbReference type="InterPro" id="IPR013655">
    <property type="entry name" value="PAS_fold_3"/>
</dbReference>
<evidence type="ECO:0000256" key="5">
    <source>
        <dbReference type="ARBA" id="ARBA00023163"/>
    </source>
</evidence>
<dbReference type="OMA" id="KFTYCDQ"/>
<dbReference type="GO" id="GO:0005634">
    <property type="term" value="C:nucleus"/>
    <property type="evidence" value="ECO:0007669"/>
    <property type="project" value="UniProtKB-SubCell"/>
</dbReference>
<dbReference type="SMART" id="SM00091">
    <property type="entry name" value="PAS"/>
    <property type="match status" value="2"/>
</dbReference>
<dbReference type="GO" id="GO:0071456">
    <property type="term" value="P:cellular response to hypoxia"/>
    <property type="evidence" value="ECO:0007669"/>
    <property type="project" value="TreeGrafter"/>
</dbReference>
<dbReference type="FunFam" id="3.30.450.20:FF:000005">
    <property type="entry name" value="Hypoxia-inducible factor 1 subunit alpha"/>
    <property type="match status" value="1"/>
</dbReference>
<keyword evidence="6" id="KW-0539">Nucleus</keyword>
<dbReference type="GO" id="GO:0000977">
    <property type="term" value="F:RNA polymerase II transcription regulatory region sequence-specific DNA binding"/>
    <property type="evidence" value="ECO:0007669"/>
    <property type="project" value="TreeGrafter"/>
</dbReference>
<dbReference type="InterPro" id="IPR036638">
    <property type="entry name" value="HLH_DNA-bd_sf"/>
</dbReference>
<dbReference type="InterPro" id="IPR013767">
    <property type="entry name" value="PAS_fold"/>
</dbReference>
<dbReference type="InterPro" id="IPR011598">
    <property type="entry name" value="bHLH_dom"/>
</dbReference>
<evidence type="ECO:0000259" key="7">
    <source>
        <dbReference type="PROSITE" id="PS50112"/>
    </source>
</evidence>
<evidence type="ECO:0000256" key="3">
    <source>
        <dbReference type="ARBA" id="ARBA00023015"/>
    </source>
</evidence>
<reference evidence="9 10" key="1">
    <citation type="journal article" date="2013" name="Nature">
        <title>Insights into bilaterian evolution from three spiralian genomes.</title>
        <authorList>
            <person name="Simakov O."/>
            <person name="Marletaz F."/>
            <person name="Cho S.J."/>
            <person name="Edsinger-Gonzales E."/>
            <person name="Havlak P."/>
            <person name="Hellsten U."/>
            <person name="Kuo D.H."/>
            <person name="Larsson T."/>
            <person name="Lv J."/>
            <person name="Arendt D."/>
            <person name="Savage R."/>
            <person name="Osoegawa K."/>
            <person name="de Jong P."/>
            <person name="Grimwood J."/>
            <person name="Chapman J.A."/>
            <person name="Shapiro H."/>
            <person name="Aerts A."/>
            <person name="Otillar R.P."/>
            <person name="Terry A.Y."/>
            <person name="Boore J.L."/>
            <person name="Grigoriev I.V."/>
            <person name="Lindberg D.R."/>
            <person name="Seaver E.C."/>
            <person name="Weisblat D.A."/>
            <person name="Putnam N.H."/>
            <person name="Rokhsar D.S."/>
        </authorList>
    </citation>
    <scope>NUCLEOTIDE SEQUENCE [LARGE SCALE GENOMIC DNA]</scope>
</reference>
<dbReference type="PROSITE" id="PS50888">
    <property type="entry name" value="BHLH"/>
    <property type="match status" value="1"/>
</dbReference>
<dbReference type="HOGENOM" id="CLU_010044_6_0_1"/>
<feature type="domain" description="BHLH" evidence="8">
    <location>
        <begin position="4"/>
        <end position="57"/>
    </location>
</feature>
<dbReference type="GeneID" id="20233397"/>
<dbReference type="Pfam" id="PF08447">
    <property type="entry name" value="PAS_3"/>
    <property type="match status" value="1"/>
</dbReference>
<name>V3ZM46_LOTGI</name>
<keyword evidence="5" id="KW-0804">Transcription</keyword>
<protein>
    <recommendedName>
        <fullName evidence="11">Hypoxia-inducible factor 1 alpha</fullName>
    </recommendedName>
</protein>
<dbReference type="SMART" id="SM00086">
    <property type="entry name" value="PAC"/>
    <property type="match status" value="1"/>
</dbReference>
<dbReference type="InterPro" id="IPR001067">
    <property type="entry name" value="Nuc_translocat"/>
</dbReference>
<dbReference type="AlphaFoldDB" id="V3ZM46"/>
<dbReference type="Pfam" id="PF23171">
    <property type="entry name" value="bHLH_HIF1A"/>
    <property type="match status" value="1"/>
</dbReference>
<evidence type="ECO:0000313" key="9">
    <source>
        <dbReference type="EMBL" id="ESO83510.1"/>
    </source>
</evidence>